<dbReference type="InterPro" id="IPR001851">
    <property type="entry name" value="ABC_transp_permease"/>
</dbReference>
<gene>
    <name evidence="7" type="ORF">GM50_18925</name>
</gene>
<dbReference type="PANTHER" id="PTHR30482:SF20">
    <property type="entry name" value="HIGH-AFFINITY BRANCHED-CHAIN AMINO ACID TRANSPORT SYSTEM PERMEASE PROTEIN LIVM"/>
    <property type="match status" value="1"/>
</dbReference>
<feature type="transmembrane region" description="Helical" evidence="6">
    <location>
        <begin position="30"/>
        <end position="48"/>
    </location>
</feature>
<keyword evidence="5 6" id="KW-0472">Membrane</keyword>
<feature type="transmembrane region" description="Helical" evidence="6">
    <location>
        <begin position="158"/>
        <end position="174"/>
    </location>
</feature>
<comment type="subcellular location">
    <subcellularLocation>
        <location evidence="1">Cell membrane</location>
        <topology evidence="1">Multi-pass membrane protein</topology>
    </subcellularLocation>
</comment>
<dbReference type="Pfam" id="PF02653">
    <property type="entry name" value="BPD_transp_2"/>
    <property type="match status" value="1"/>
</dbReference>
<keyword evidence="2" id="KW-1003">Cell membrane</keyword>
<proteinExistence type="predicted"/>
<feature type="transmembrane region" description="Helical" evidence="6">
    <location>
        <begin position="287"/>
        <end position="308"/>
    </location>
</feature>
<dbReference type="CDD" id="cd06581">
    <property type="entry name" value="TM_PBP1_LivM_like"/>
    <property type="match status" value="1"/>
</dbReference>
<feature type="transmembrane region" description="Helical" evidence="6">
    <location>
        <begin position="108"/>
        <end position="126"/>
    </location>
</feature>
<dbReference type="InterPro" id="IPR043428">
    <property type="entry name" value="LivM-like"/>
</dbReference>
<keyword evidence="4 6" id="KW-1133">Transmembrane helix</keyword>
<organism evidence="7">
    <name type="scientific">freshwater metagenome</name>
    <dbReference type="NCBI Taxonomy" id="449393"/>
    <lineage>
        <taxon>unclassified sequences</taxon>
        <taxon>metagenomes</taxon>
        <taxon>ecological metagenomes</taxon>
    </lineage>
</organism>
<feature type="transmembrane region" description="Helical" evidence="6">
    <location>
        <begin position="208"/>
        <end position="229"/>
    </location>
</feature>
<feature type="transmembrane region" description="Helical" evidence="6">
    <location>
        <begin position="81"/>
        <end position="101"/>
    </location>
</feature>
<feature type="transmembrane region" description="Helical" evidence="6">
    <location>
        <begin position="55"/>
        <end position="75"/>
    </location>
</feature>
<evidence type="ECO:0000313" key="7">
    <source>
        <dbReference type="EMBL" id="KGA14790.1"/>
    </source>
</evidence>
<name>A0A094PSM9_9ZZZZ</name>
<accession>A0A094PSM9</accession>
<protein>
    <recommendedName>
        <fullName evidence="8">Branched-chain amino acid ABC transporter permease</fullName>
    </recommendedName>
</protein>
<dbReference type="PANTHER" id="PTHR30482">
    <property type="entry name" value="HIGH-AFFINITY BRANCHED-CHAIN AMINO ACID TRANSPORT SYSTEM PERMEASE"/>
    <property type="match status" value="1"/>
</dbReference>
<keyword evidence="3 6" id="KW-0812">Transmembrane</keyword>
<reference evidence="7" key="1">
    <citation type="submission" date="2014-05" db="EMBL/GenBank/DDBJ databases">
        <title>Key roles for freshwater Actinobacteria revealed by deep metagenomic sequencing.</title>
        <authorList>
            <person name="Ghai R."/>
            <person name="Mizuno C.M."/>
            <person name="Picazo A."/>
            <person name="Camacho A."/>
            <person name="Rodriguez-Valera F."/>
        </authorList>
    </citation>
    <scope>NUCLEOTIDE SEQUENCE</scope>
</reference>
<evidence type="ECO:0000256" key="4">
    <source>
        <dbReference type="ARBA" id="ARBA00022989"/>
    </source>
</evidence>
<feature type="transmembrane region" description="Helical" evidence="6">
    <location>
        <begin position="7"/>
        <end position="24"/>
    </location>
</feature>
<dbReference type="EMBL" id="JNSK01000117">
    <property type="protein sequence ID" value="KGA14790.1"/>
    <property type="molecule type" value="Genomic_DNA"/>
</dbReference>
<evidence type="ECO:0000256" key="2">
    <source>
        <dbReference type="ARBA" id="ARBA00022475"/>
    </source>
</evidence>
<dbReference type="GO" id="GO:0005886">
    <property type="term" value="C:plasma membrane"/>
    <property type="evidence" value="ECO:0007669"/>
    <property type="project" value="UniProtKB-SubCell"/>
</dbReference>
<evidence type="ECO:0000256" key="3">
    <source>
        <dbReference type="ARBA" id="ARBA00022692"/>
    </source>
</evidence>
<dbReference type="GO" id="GO:0015658">
    <property type="term" value="F:branched-chain amino acid transmembrane transporter activity"/>
    <property type="evidence" value="ECO:0007669"/>
    <property type="project" value="InterPro"/>
</dbReference>
<evidence type="ECO:0000256" key="5">
    <source>
        <dbReference type="ARBA" id="ARBA00023136"/>
    </source>
</evidence>
<comment type="caution">
    <text evidence="7">The sequence shown here is derived from an EMBL/GenBank/DDBJ whole genome shotgun (WGS) entry which is preliminary data.</text>
</comment>
<evidence type="ECO:0000256" key="6">
    <source>
        <dbReference type="SAM" id="Phobius"/>
    </source>
</evidence>
<evidence type="ECO:0008006" key="8">
    <source>
        <dbReference type="Google" id="ProtNLM"/>
    </source>
</evidence>
<evidence type="ECO:0000256" key="1">
    <source>
        <dbReference type="ARBA" id="ARBA00004651"/>
    </source>
</evidence>
<dbReference type="AlphaFoldDB" id="A0A094PSM9"/>
<sequence>MLKKHPLVTFIFFGVVLYLISNRLDELLVYQGASVAIFVIAIASLILLTGYSGQISLGHGALMCIGAYAAALLRIHYNAPVWLTFVVAVLAAAVGGALLGLAAARLSGPYLAGTTLALAIGLPSIANKFSIFGGEQGISFDIGLPPASLGEDFTQYKWYFWISWSAALIAMYWLRHVLNSRYGRSWRAVRSNDVAAELAGIHVGRNKVLAFTISAGLAGLAGALLGMTISLVSPGVYPLLLSFSLATGAVLAGVTTLGGVMIGAVILVAIPEIALAIANRYGGSETIITNLPGLLVSGLLILTVLLVPNGPVEQMHARRAKHAKNGKSSHSPVELTLRVGSKTFSTKK</sequence>